<dbReference type="GO" id="GO:0004040">
    <property type="term" value="F:amidase activity"/>
    <property type="evidence" value="ECO:0007669"/>
    <property type="project" value="InterPro"/>
</dbReference>
<evidence type="ECO:0000256" key="8">
    <source>
        <dbReference type="ARBA" id="ARBA00023295"/>
    </source>
</evidence>
<dbReference type="GO" id="GO:0071973">
    <property type="term" value="P:bacterial-type flagellum-dependent cell motility"/>
    <property type="evidence" value="ECO:0007669"/>
    <property type="project" value="TreeGrafter"/>
</dbReference>
<dbReference type="Pfam" id="PF10135">
    <property type="entry name" value="Rod-binding"/>
    <property type="match status" value="1"/>
</dbReference>
<dbReference type="SMART" id="SM00047">
    <property type="entry name" value="LYZ2"/>
    <property type="match status" value="1"/>
</dbReference>
<evidence type="ECO:0000256" key="2">
    <source>
        <dbReference type="ARBA" id="ARBA00004418"/>
    </source>
</evidence>
<dbReference type="InterPro" id="IPR051056">
    <property type="entry name" value="Glycosyl_Hydrolase_73"/>
</dbReference>
<evidence type="ECO:0000256" key="7">
    <source>
        <dbReference type="ARBA" id="ARBA00022801"/>
    </source>
</evidence>
<dbReference type="NCBIfam" id="TIGR02541">
    <property type="entry name" value="flagell_FlgJ"/>
    <property type="match status" value="1"/>
</dbReference>
<protein>
    <recommendedName>
        <fullName evidence="5">Peptidoglycan hydrolase FlgJ</fullName>
    </recommendedName>
    <alternativeName>
        <fullName evidence="10">Muramidase FlgJ</fullName>
    </alternativeName>
</protein>
<comment type="subcellular location">
    <subcellularLocation>
        <location evidence="2">Periplasm</location>
    </subcellularLocation>
</comment>
<evidence type="ECO:0000259" key="11">
    <source>
        <dbReference type="SMART" id="SM00047"/>
    </source>
</evidence>
<keyword evidence="12" id="KW-0282">Flagellum</keyword>
<dbReference type="Proteomes" id="UP000886689">
    <property type="component" value="Unassembled WGS sequence"/>
</dbReference>
<evidence type="ECO:0000256" key="3">
    <source>
        <dbReference type="ARBA" id="ARBA00006880"/>
    </source>
</evidence>
<dbReference type="EMBL" id="JADJUC010000002">
    <property type="protein sequence ID" value="MBK8523050.1"/>
    <property type="molecule type" value="Genomic_DNA"/>
</dbReference>
<dbReference type="Gene3D" id="2.10.70.40">
    <property type="entry name" value="peptidoglycan hydrolase"/>
    <property type="match status" value="1"/>
</dbReference>
<dbReference type="PANTHER" id="PTHR33308:SF9">
    <property type="entry name" value="PEPTIDOGLYCAN HYDROLASE FLGJ"/>
    <property type="match status" value="1"/>
</dbReference>
<dbReference type="PRINTS" id="PR01002">
    <property type="entry name" value="FLGFLGJ"/>
</dbReference>
<comment type="similarity">
    <text evidence="4">In the C-terminal section; belongs to the glycosyl hydrolase 73 family.</text>
</comment>
<evidence type="ECO:0000256" key="4">
    <source>
        <dbReference type="ARBA" id="ARBA00007974"/>
    </source>
</evidence>
<keyword evidence="7 12" id="KW-0378">Hydrolase</keyword>
<feature type="domain" description="Mannosyl-glycoprotein endo-beta-N-acetylglucosamidase-like" evidence="11">
    <location>
        <begin position="166"/>
        <end position="319"/>
    </location>
</feature>
<keyword evidence="12" id="KW-0966">Cell projection</keyword>
<dbReference type="InterPro" id="IPR013377">
    <property type="entry name" value="FlgJ"/>
</dbReference>
<dbReference type="GO" id="GO:0042597">
    <property type="term" value="C:periplasmic space"/>
    <property type="evidence" value="ECO:0007669"/>
    <property type="project" value="UniProtKB-SubCell"/>
</dbReference>
<dbReference type="FunFam" id="2.10.70.40:FF:000001">
    <property type="entry name" value="Flagellar assembly peptidoglycan hydrolase FlgJ"/>
    <property type="match status" value="1"/>
</dbReference>
<dbReference type="AlphaFoldDB" id="A0A9D7PPH9"/>
<dbReference type="PANTHER" id="PTHR33308">
    <property type="entry name" value="PEPTIDOGLYCAN HYDROLASE FLGJ"/>
    <property type="match status" value="1"/>
</dbReference>
<sequence>MKPEDITNHRFVLDMKSAQDLRAKFKQDPQAGIKETAKQFEGMFLQMVMKSMRDATPADGLFNSDATRFYNTVLDQQLAQQLGASGQIGFARQIEAQLGRLVSPPTPGSVPVPESAAVASLKISGRQAVQPSGSVQGAERITGLIAGSAPSTFAAPIAGSATEASSAPISEGTRDFVNRVWPHAVEASRTTGVPAHFMVAHAALETGWGKSEIRRPDGSSSHNLFGIKAGRSWQGASVEAATTEYVDGVAQPAKEKFRAYGSYAEAFRDYASLLASNPRYSGVIGQQDGTAFARSLQQAGYATDPMYAEKLSRIIAGNTLRQALVS</sequence>
<keyword evidence="12" id="KW-0969">Cilium</keyword>
<keyword evidence="8" id="KW-0326">Glycosidase</keyword>
<evidence type="ECO:0000313" key="12">
    <source>
        <dbReference type="EMBL" id="MBK8523050.1"/>
    </source>
</evidence>
<dbReference type="GO" id="GO:0071555">
    <property type="term" value="P:cell wall organization"/>
    <property type="evidence" value="ECO:0007669"/>
    <property type="project" value="UniProtKB-KW"/>
</dbReference>
<dbReference type="InterPro" id="IPR002901">
    <property type="entry name" value="MGlyc_endo_b_GlcNAc-like_dom"/>
</dbReference>
<evidence type="ECO:0000256" key="1">
    <source>
        <dbReference type="ARBA" id="ARBA00002954"/>
    </source>
</evidence>
<dbReference type="Pfam" id="PF01832">
    <property type="entry name" value="Glucosaminidase"/>
    <property type="match status" value="1"/>
</dbReference>
<evidence type="ECO:0000256" key="6">
    <source>
        <dbReference type="ARBA" id="ARBA00022764"/>
    </source>
</evidence>
<name>A0A9D7PPH9_9PROT</name>
<comment type="function">
    <text evidence="1">Flagellum-specific muramidase which hydrolyzes the peptidoglycan layer to assemble the rod structure in the periplasmic space.</text>
</comment>
<evidence type="ECO:0000313" key="13">
    <source>
        <dbReference type="Proteomes" id="UP000886689"/>
    </source>
</evidence>
<keyword evidence="6" id="KW-0574">Periplasm</keyword>
<evidence type="ECO:0000256" key="9">
    <source>
        <dbReference type="ARBA" id="ARBA00023316"/>
    </source>
</evidence>
<evidence type="ECO:0000256" key="10">
    <source>
        <dbReference type="ARBA" id="ARBA00030835"/>
    </source>
</evidence>
<proteinExistence type="inferred from homology"/>
<comment type="caution">
    <text evidence="12">The sequence shown here is derived from an EMBL/GenBank/DDBJ whole genome shotgun (WGS) entry which is preliminary data.</text>
</comment>
<dbReference type="InterPro" id="IPR019301">
    <property type="entry name" value="Flagellar_prot_FlgJ_N"/>
</dbReference>
<gene>
    <name evidence="12" type="primary">flgJ</name>
    <name evidence="12" type="ORF">IPL58_02350</name>
</gene>
<reference evidence="12" key="1">
    <citation type="submission" date="2020-10" db="EMBL/GenBank/DDBJ databases">
        <title>Connecting structure to function with the recovery of over 1000 high-quality activated sludge metagenome-assembled genomes encoding full-length rRNA genes using long-read sequencing.</title>
        <authorList>
            <person name="Singleton C.M."/>
            <person name="Petriglieri F."/>
            <person name="Kristensen J.M."/>
            <person name="Kirkegaard R.H."/>
            <person name="Michaelsen T.Y."/>
            <person name="Andersen M.H."/>
            <person name="Karst S.M."/>
            <person name="Dueholm M.S."/>
            <person name="Nielsen P.H."/>
            <person name="Albertsen M."/>
        </authorList>
    </citation>
    <scope>NUCLEOTIDE SEQUENCE</scope>
    <source>
        <strain evidence="12">Hirt_18-Q3-R61-65_BATAC.395</strain>
    </source>
</reference>
<dbReference type="GO" id="GO:0044780">
    <property type="term" value="P:bacterial-type flagellum assembly"/>
    <property type="evidence" value="ECO:0007669"/>
    <property type="project" value="InterPro"/>
</dbReference>
<dbReference type="GO" id="GO:0016798">
    <property type="term" value="F:hydrolase activity, acting on glycosyl bonds"/>
    <property type="evidence" value="ECO:0007669"/>
    <property type="project" value="UniProtKB-KW"/>
</dbReference>
<dbReference type="Gene3D" id="1.10.530.10">
    <property type="match status" value="1"/>
</dbReference>
<keyword evidence="9" id="KW-0961">Cell wall biogenesis/degradation</keyword>
<comment type="similarity">
    <text evidence="3">In the N-terminal section; belongs to the FlgJ family.</text>
</comment>
<organism evidence="12 13">
    <name type="scientific">Candidatus Proximibacter danicus</name>
    <dbReference type="NCBI Taxonomy" id="2954365"/>
    <lineage>
        <taxon>Bacteria</taxon>
        <taxon>Pseudomonadati</taxon>
        <taxon>Pseudomonadota</taxon>
        <taxon>Betaproteobacteria</taxon>
        <taxon>Candidatus Proximibacter</taxon>
    </lineage>
</organism>
<evidence type="ECO:0000256" key="5">
    <source>
        <dbReference type="ARBA" id="ARBA00013433"/>
    </source>
</evidence>
<accession>A0A9D7PPH9</accession>